<accession>A0A0F9HQ28</accession>
<feature type="non-terminal residue" evidence="1">
    <location>
        <position position="1"/>
    </location>
</feature>
<name>A0A0F9HQ28_9ZZZZ</name>
<proteinExistence type="predicted"/>
<gene>
    <name evidence="1" type="ORF">LCGC14_1971260</name>
</gene>
<dbReference type="EMBL" id="LAZR01021883">
    <property type="protein sequence ID" value="KKL83780.1"/>
    <property type="molecule type" value="Genomic_DNA"/>
</dbReference>
<evidence type="ECO:0000313" key="1">
    <source>
        <dbReference type="EMBL" id="KKL83780.1"/>
    </source>
</evidence>
<protein>
    <submittedName>
        <fullName evidence="1">Uncharacterized protein</fullName>
    </submittedName>
</protein>
<sequence length="55" mass="6319">EKDKGYTMYPNWQLRMEITDAKALEARLSKMEDALEHCGYDPTDCIDCGGQPHNE</sequence>
<reference evidence="1" key="1">
    <citation type="journal article" date="2015" name="Nature">
        <title>Complex archaea that bridge the gap between prokaryotes and eukaryotes.</title>
        <authorList>
            <person name="Spang A."/>
            <person name="Saw J.H."/>
            <person name="Jorgensen S.L."/>
            <person name="Zaremba-Niedzwiedzka K."/>
            <person name="Martijn J."/>
            <person name="Lind A.E."/>
            <person name="van Eijk R."/>
            <person name="Schleper C."/>
            <person name="Guy L."/>
            <person name="Ettema T.J."/>
        </authorList>
    </citation>
    <scope>NUCLEOTIDE SEQUENCE</scope>
</reference>
<comment type="caution">
    <text evidence="1">The sequence shown here is derived from an EMBL/GenBank/DDBJ whole genome shotgun (WGS) entry which is preliminary data.</text>
</comment>
<dbReference type="AlphaFoldDB" id="A0A0F9HQ28"/>
<organism evidence="1">
    <name type="scientific">marine sediment metagenome</name>
    <dbReference type="NCBI Taxonomy" id="412755"/>
    <lineage>
        <taxon>unclassified sequences</taxon>
        <taxon>metagenomes</taxon>
        <taxon>ecological metagenomes</taxon>
    </lineage>
</organism>